<dbReference type="GO" id="GO:0005737">
    <property type="term" value="C:cytoplasm"/>
    <property type="evidence" value="ECO:0007669"/>
    <property type="project" value="TreeGrafter"/>
</dbReference>
<proteinExistence type="inferred from homology"/>
<dbReference type="PANTHER" id="PTHR16487">
    <property type="entry name" value="PPP4R2-RELATED PROTEIN"/>
    <property type="match status" value="1"/>
</dbReference>
<dbReference type="AlphaFoldDB" id="A0A420I888"/>
<evidence type="ECO:0000256" key="2">
    <source>
        <dbReference type="SAM" id="MobiDB-lite"/>
    </source>
</evidence>
<sequence>MESDADNHVLRALAQGKKVDLEQWSDLLSRIIVHHEFPRPLKQPVAVLETQSPSQSQAIGSPHNDQSKSKDITKEDNSSSENSLPPLLLTLFSSIKDTLLKYFSKAPPHTIQRLAELILFPRLNYRSLSSYLLALDRVVHVTSTSTAFPLPLMSPELYTNRVFPNGENADDADSYPVSRGYTVPNNPLIHCIGSDDAFSGALLTPIPWLMKSRSSSPLESEVMTQRSTEIIEGPNGPGGVETVSVSINGLI</sequence>
<dbReference type="GO" id="GO:0030289">
    <property type="term" value="C:protein phosphatase 4 complex"/>
    <property type="evidence" value="ECO:0007669"/>
    <property type="project" value="InterPro"/>
</dbReference>
<dbReference type="Pfam" id="PF09184">
    <property type="entry name" value="PPP4R2"/>
    <property type="match status" value="1"/>
</dbReference>
<feature type="compositionally biased region" description="Basic and acidic residues" evidence="2">
    <location>
        <begin position="65"/>
        <end position="77"/>
    </location>
</feature>
<reference evidence="3 4" key="1">
    <citation type="journal article" date="2018" name="BMC Genomics">
        <title>Comparative genome analyses reveal sequence features reflecting distinct modes of host-adaptation between dicot and monocot powdery mildew.</title>
        <authorList>
            <person name="Wu Y."/>
            <person name="Ma X."/>
            <person name="Pan Z."/>
            <person name="Kale S.D."/>
            <person name="Song Y."/>
            <person name="King H."/>
            <person name="Zhang Q."/>
            <person name="Presley C."/>
            <person name="Deng X."/>
            <person name="Wei C.I."/>
            <person name="Xiao S."/>
        </authorList>
    </citation>
    <scope>NUCLEOTIDE SEQUENCE [LARGE SCALE GENOMIC DNA]</scope>
    <source>
        <strain evidence="3">UMSG2</strain>
    </source>
</reference>
<dbReference type="OrthoDB" id="341898at2759"/>
<dbReference type="STRING" id="212602.A0A420I888"/>
<dbReference type="GO" id="GO:0005634">
    <property type="term" value="C:nucleus"/>
    <property type="evidence" value="ECO:0007669"/>
    <property type="project" value="TreeGrafter"/>
</dbReference>
<dbReference type="Proteomes" id="UP000286134">
    <property type="component" value="Unassembled WGS sequence"/>
</dbReference>
<protein>
    <submittedName>
        <fullName evidence="3">Uncharacterized protein</fullName>
    </submittedName>
</protein>
<gene>
    <name evidence="3" type="ORF">OnM2_002036</name>
</gene>
<keyword evidence="4" id="KW-1185">Reference proteome</keyword>
<evidence type="ECO:0000256" key="1">
    <source>
        <dbReference type="ARBA" id="ARBA00009207"/>
    </source>
</evidence>
<feature type="compositionally biased region" description="Polar residues" evidence="2">
    <location>
        <begin position="49"/>
        <end position="59"/>
    </location>
</feature>
<comment type="caution">
    <text evidence="3">The sequence shown here is derived from an EMBL/GenBank/DDBJ whole genome shotgun (WGS) entry which is preliminary data.</text>
</comment>
<feature type="region of interest" description="Disordered" evidence="2">
    <location>
        <begin position="48"/>
        <end position="82"/>
    </location>
</feature>
<evidence type="ECO:0000313" key="4">
    <source>
        <dbReference type="Proteomes" id="UP000286134"/>
    </source>
</evidence>
<evidence type="ECO:0000313" key="3">
    <source>
        <dbReference type="EMBL" id="RKF65875.1"/>
    </source>
</evidence>
<dbReference type="PANTHER" id="PTHR16487:SF0">
    <property type="entry name" value="PROTEIN PHOSPHATASE 4 REGULATORY SUBUNIT 2-RELATED"/>
    <property type="match status" value="1"/>
</dbReference>
<name>A0A420I888_9PEZI</name>
<accession>A0A420I888</accession>
<comment type="similarity">
    <text evidence="1">Belongs to the PPP4R2 family.</text>
</comment>
<dbReference type="InterPro" id="IPR015267">
    <property type="entry name" value="PPP4R2"/>
</dbReference>
<dbReference type="GO" id="GO:0019888">
    <property type="term" value="F:protein phosphatase regulator activity"/>
    <property type="evidence" value="ECO:0007669"/>
    <property type="project" value="InterPro"/>
</dbReference>
<organism evidence="3 4">
    <name type="scientific">Erysiphe neolycopersici</name>
    <dbReference type="NCBI Taxonomy" id="212602"/>
    <lineage>
        <taxon>Eukaryota</taxon>
        <taxon>Fungi</taxon>
        <taxon>Dikarya</taxon>
        <taxon>Ascomycota</taxon>
        <taxon>Pezizomycotina</taxon>
        <taxon>Leotiomycetes</taxon>
        <taxon>Erysiphales</taxon>
        <taxon>Erysiphaceae</taxon>
        <taxon>Erysiphe</taxon>
    </lineage>
</organism>
<dbReference type="EMBL" id="MCFK01000212">
    <property type="protein sequence ID" value="RKF65875.1"/>
    <property type="molecule type" value="Genomic_DNA"/>
</dbReference>